<dbReference type="Gene3D" id="3.40.50.720">
    <property type="entry name" value="NAD(P)-binding Rossmann-like Domain"/>
    <property type="match status" value="1"/>
</dbReference>
<feature type="domain" description="THIF-type NAD/FAD binding fold" evidence="1">
    <location>
        <begin position="5"/>
        <end position="163"/>
    </location>
</feature>
<dbReference type="OrthoDB" id="9804286at2"/>
<dbReference type="GO" id="GO:0016779">
    <property type="term" value="F:nucleotidyltransferase activity"/>
    <property type="evidence" value="ECO:0007669"/>
    <property type="project" value="UniProtKB-KW"/>
</dbReference>
<keyword evidence="2" id="KW-0548">Nucleotidyltransferase</keyword>
<dbReference type="InterPro" id="IPR035985">
    <property type="entry name" value="Ubiquitin-activating_enz"/>
</dbReference>
<evidence type="ECO:0000313" key="2">
    <source>
        <dbReference type="EMBL" id="TPN83536.1"/>
    </source>
</evidence>
<evidence type="ECO:0000259" key="1">
    <source>
        <dbReference type="Pfam" id="PF00899"/>
    </source>
</evidence>
<dbReference type="PANTHER" id="PTHR43267:SF1">
    <property type="entry name" value="TRNA THREONYLCARBAMOYLADENOSINE DEHYDRATASE"/>
    <property type="match status" value="1"/>
</dbReference>
<reference evidence="2 3" key="1">
    <citation type="submission" date="2019-06" db="EMBL/GenBank/DDBJ databases">
        <authorList>
            <person name="Meng X."/>
        </authorList>
    </citation>
    <scope>NUCLEOTIDE SEQUENCE [LARGE SCALE GENOMIC DNA]</scope>
    <source>
        <strain evidence="2 3">M625</strain>
    </source>
</reference>
<dbReference type="InterPro" id="IPR000594">
    <property type="entry name" value="ThiF_NAD_FAD-bd"/>
</dbReference>
<name>A0A504IYH7_9FLAO</name>
<dbReference type="AlphaFoldDB" id="A0A504IYH7"/>
<keyword evidence="3" id="KW-1185">Reference proteome</keyword>
<organism evidence="2 3">
    <name type="scientific">Aquimarina algicola</name>
    <dbReference type="NCBI Taxonomy" id="2589995"/>
    <lineage>
        <taxon>Bacteria</taxon>
        <taxon>Pseudomonadati</taxon>
        <taxon>Bacteroidota</taxon>
        <taxon>Flavobacteriia</taxon>
        <taxon>Flavobacteriales</taxon>
        <taxon>Flavobacteriaceae</taxon>
        <taxon>Aquimarina</taxon>
    </lineage>
</organism>
<comment type="caution">
    <text evidence="2">The sequence shown here is derived from an EMBL/GenBank/DDBJ whole genome shotgun (WGS) entry which is preliminary data.</text>
</comment>
<dbReference type="Proteomes" id="UP000315540">
    <property type="component" value="Unassembled WGS sequence"/>
</dbReference>
<dbReference type="GO" id="GO:0061503">
    <property type="term" value="F:tRNA threonylcarbamoyladenosine dehydratase"/>
    <property type="evidence" value="ECO:0007669"/>
    <property type="project" value="TreeGrafter"/>
</dbReference>
<dbReference type="EMBL" id="VFWZ01000007">
    <property type="protein sequence ID" value="TPN83536.1"/>
    <property type="molecule type" value="Genomic_DNA"/>
</dbReference>
<proteinExistence type="predicted"/>
<dbReference type="GO" id="GO:0061504">
    <property type="term" value="P:cyclic threonylcarbamoyladenosine biosynthetic process"/>
    <property type="evidence" value="ECO:0007669"/>
    <property type="project" value="TreeGrafter"/>
</dbReference>
<dbReference type="SUPFAM" id="SSF69572">
    <property type="entry name" value="Activating enzymes of the ubiquitin-like proteins"/>
    <property type="match status" value="1"/>
</dbReference>
<keyword evidence="2" id="KW-0808">Transferase</keyword>
<sequence length="253" mass="28934">MENRYARNRIYITNDEQEMIKNFPILLAGAGIGSIIAECALRFGFENITIIDGDQVERSNLNRQIYTEEDINLNKVEALKKRLLSINKKANITCFDFFLTVENVNENILGHKAVVNALDFSSQVPLVLDKICQNQNIPILHPYNIGWGSLVTVITKDGLLLDEISRPDEDFNEVVMVKYASSYLKFWGNPQKWIDDVIEEYVKEKENLPPPQLAIASWSVAAMCTHLLFNIATGKKFKKFPEFYLSKIIDDNL</sequence>
<accession>A0A504IYH7</accession>
<dbReference type="InterPro" id="IPR045886">
    <property type="entry name" value="ThiF/MoeB/HesA"/>
</dbReference>
<gene>
    <name evidence="2" type="ORF">FHK87_19165</name>
</gene>
<evidence type="ECO:0000313" key="3">
    <source>
        <dbReference type="Proteomes" id="UP000315540"/>
    </source>
</evidence>
<protein>
    <submittedName>
        <fullName evidence="2">ThiF family adenylyltransferase</fullName>
    </submittedName>
</protein>
<dbReference type="Pfam" id="PF00899">
    <property type="entry name" value="ThiF"/>
    <property type="match status" value="1"/>
</dbReference>
<dbReference type="PANTHER" id="PTHR43267">
    <property type="entry name" value="TRNA THREONYLCARBAMOYLADENOSINE DEHYDRATASE"/>
    <property type="match status" value="1"/>
</dbReference>
<dbReference type="GO" id="GO:0008641">
    <property type="term" value="F:ubiquitin-like modifier activating enzyme activity"/>
    <property type="evidence" value="ECO:0007669"/>
    <property type="project" value="InterPro"/>
</dbReference>